<gene>
    <name evidence="1" type="ORF">HUN01_00590</name>
</gene>
<proteinExistence type="predicted"/>
<accession>A0A7D7QE02</accession>
<dbReference type="KEGG" id="ned:HUN01_00590"/>
<reference evidence="2" key="1">
    <citation type="submission" date="2020-06" db="EMBL/GenBank/DDBJ databases">
        <title>Nostoc edaphicum CCNP1411 genome.</title>
        <authorList>
            <person name="Fidor A."/>
            <person name="Grabski M."/>
            <person name="Gawor J."/>
            <person name="Gromadka R."/>
            <person name="Wegrzyn G."/>
            <person name="Mazur-Marzec H."/>
        </authorList>
    </citation>
    <scope>NUCLEOTIDE SEQUENCE [LARGE SCALE GENOMIC DNA]</scope>
    <source>
        <strain evidence="2">CCNP1411</strain>
        <plasmid evidence="2">pne_2</plasmid>
    </source>
</reference>
<organism evidence="1 2">
    <name type="scientific">Nostoc edaphicum CCNP1411</name>
    <dbReference type="NCBI Taxonomy" id="1472755"/>
    <lineage>
        <taxon>Bacteria</taxon>
        <taxon>Bacillati</taxon>
        <taxon>Cyanobacteriota</taxon>
        <taxon>Cyanophyceae</taxon>
        <taxon>Nostocales</taxon>
        <taxon>Nostocaceae</taxon>
        <taxon>Nostoc</taxon>
    </lineage>
</organism>
<evidence type="ECO:0000313" key="2">
    <source>
        <dbReference type="Proteomes" id="UP000514713"/>
    </source>
</evidence>
<protein>
    <submittedName>
        <fullName evidence="1">Uncharacterized protein</fullName>
    </submittedName>
</protein>
<dbReference type="EMBL" id="CP054694">
    <property type="protein sequence ID" value="QMS86162.1"/>
    <property type="molecule type" value="Genomic_DNA"/>
</dbReference>
<dbReference type="AlphaFoldDB" id="A0A7D7QE02"/>
<name>A0A7D7QE02_9NOSO</name>
<keyword evidence="2" id="KW-1185">Reference proteome</keyword>
<dbReference type="Proteomes" id="UP000514713">
    <property type="component" value="Plasmid pNe_2"/>
</dbReference>
<evidence type="ECO:0000313" key="1">
    <source>
        <dbReference type="EMBL" id="QMS86162.1"/>
    </source>
</evidence>
<geneLocation type="plasmid" evidence="2">
    <name>pne_2</name>
</geneLocation>
<sequence>MWFWEKESVEYEVFKKYEGALITIGVNFADGEVQDALEGCSYDLEDALRSAIEYALWLSEHEKEIFPNALLIRALQDNWKPKAWRDEYLEREMFSSPGQRWWNAAEKMWGRDVRNQLVVDVFFDGGGEFIKFSNGKEILVKTAWVWGWERLLEYASPSPISVYR</sequence>
<dbReference type="RefSeq" id="WP_181927089.1">
    <property type="nucleotide sequence ID" value="NZ_CP054694.1"/>
</dbReference>
<keyword evidence="1" id="KW-0614">Plasmid</keyword>